<dbReference type="RefSeq" id="WP_050449396.1">
    <property type="nucleotide sequence ID" value="NZ_JAOCKG010000004.1"/>
</dbReference>
<organism evidence="2 3">
    <name type="scientific">Achromobacter marplatensis</name>
    <dbReference type="NCBI Taxonomy" id="470868"/>
    <lineage>
        <taxon>Bacteria</taxon>
        <taxon>Pseudomonadati</taxon>
        <taxon>Pseudomonadota</taxon>
        <taxon>Betaproteobacteria</taxon>
        <taxon>Burkholderiales</taxon>
        <taxon>Alcaligenaceae</taxon>
        <taxon>Achromobacter</taxon>
    </lineage>
</organism>
<evidence type="ECO:0000313" key="2">
    <source>
        <dbReference type="EMBL" id="MDH2051233.1"/>
    </source>
</evidence>
<evidence type="ECO:0000259" key="1">
    <source>
        <dbReference type="Pfam" id="PF18790"/>
    </source>
</evidence>
<dbReference type="AlphaFoldDB" id="A0AA42WB75"/>
<dbReference type="Pfam" id="PF18790">
    <property type="entry name" value="KfrB"/>
    <property type="match status" value="1"/>
</dbReference>
<sequence>MKISDWKTKVLSLFRPAQHDHAPVLNGPRTLAAIADRKPVGITVISTGERFVHAPSLEDAVVDPRYWSPDSYHDDLERAAADGLKRWNGNSVRDIDTERFYDHPHLETHTALQGSVPKQARAERWNPAPQDPGYRSSITVLAVDQLGEALVKEYVVDDARNAEGWSYSVMSADRAAQLLLEYGAAADLTLGAAERLQNGNEFVQAPNIGATYRGEILSIEGDTAYQRAGQGMPVAHWLGALAVTNPQQYVGKEVEISYPCGKVGLLRQVDALALDPTALQKPGAEKSAGAFER</sequence>
<dbReference type="EMBL" id="JAOCKG010000004">
    <property type="protein sequence ID" value="MDH2051233.1"/>
    <property type="molecule type" value="Genomic_DNA"/>
</dbReference>
<dbReference type="InterPro" id="IPR040782">
    <property type="entry name" value="KfrB"/>
</dbReference>
<feature type="domain" description="KfrB" evidence="1">
    <location>
        <begin position="211"/>
        <end position="264"/>
    </location>
</feature>
<protein>
    <recommendedName>
        <fullName evidence="1">KfrB domain-containing protein</fullName>
    </recommendedName>
</protein>
<dbReference type="Proteomes" id="UP001161276">
    <property type="component" value="Unassembled WGS sequence"/>
</dbReference>
<accession>A0AA42WB75</accession>
<reference evidence="2" key="1">
    <citation type="submission" date="2022-09" db="EMBL/GenBank/DDBJ databases">
        <title>Intensive care unit water sources are persistently colonized with multi-drug resistant bacteria and are the site of extensive horizontal gene transfer of antibiotic resistance genes.</title>
        <authorList>
            <person name="Diorio-Toth L."/>
        </authorList>
    </citation>
    <scope>NUCLEOTIDE SEQUENCE</scope>
    <source>
        <strain evidence="2">GD03676</strain>
    </source>
</reference>
<proteinExistence type="predicted"/>
<gene>
    <name evidence="2" type="ORF">N5K24_12545</name>
</gene>
<name>A0AA42WB75_9BURK</name>
<comment type="caution">
    <text evidence="2">The sequence shown here is derived from an EMBL/GenBank/DDBJ whole genome shotgun (WGS) entry which is preliminary data.</text>
</comment>
<evidence type="ECO:0000313" key="3">
    <source>
        <dbReference type="Proteomes" id="UP001161276"/>
    </source>
</evidence>